<comment type="similarity">
    <text evidence="2">Belongs to the TPX2 family.</text>
</comment>
<dbReference type="EMBL" id="JARKIE010000172">
    <property type="protein sequence ID" value="KAJ7671781.1"/>
    <property type="molecule type" value="Genomic_DNA"/>
</dbReference>
<dbReference type="Proteomes" id="UP001221757">
    <property type="component" value="Unassembled WGS sequence"/>
</dbReference>
<keyword evidence="4" id="KW-0206">Cytoskeleton</keyword>
<protein>
    <recommendedName>
        <fullName evidence="6">TPX2 C-terminal domain-containing protein</fullName>
    </recommendedName>
</protein>
<comment type="subcellular location">
    <subcellularLocation>
        <location evidence="1">Cytoplasm</location>
        <location evidence="1">Cytoskeleton</location>
    </subcellularLocation>
</comment>
<keyword evidence="8" id="KW-1185">Reference proteome</keyword>
<evidence type="ECO:0000259" key="6">
    <source>
        <dbReference type="Pfam" id="PF06886"/>
    </source>
</evidence>
<dbReference type="InterPro" id="IPR027329">
    <property type="entry name" value="TPX2_C"/>
</dbReference>
<sequence length="102" mass="12043">IPDFAALHASQAAQNTLRRSQRAPTVPVPIAFSTDARVRERARFDAQVREREQNEEEARAVLRREREKKEAEEVREMRKRAVPRAHEVPEWYKDVPKRERGE</sequence>
<gene>
    <name evidence="7" type="ORF">B0H17DRAFT_948170</name>
</gene>
<evidence type="ECO:0000256" key="5">
    <source>
        <dbReference type="SAM" id="MobiDB-lite"/>
    </source>
</evidence>
<feature type="domain" description="TPX2 C-terminal" evidence="6">
    <location>
        <begin position="31"/>
        <end position="98"/>
    </location>
</feature>
<feature type="non-terminal residue" evidence="7">
    <location>
        <position position="1"/>
    </location>
</feature>
<comment type="caution">
    <text evidence="7">The sequence shown here is derived from an EMBL/GenBank/DDBJ whole genome shotgun (WGS) entry which is preliminary data.</text>
</comment>
<keyword evidence="3" id="KW-0963">Cytoplasm</keyword>
<evidence type="ECO:0000256" key="4">
    <source>
        <dbReference type="ARBA" id="ARBA00023212"/>
    </source>
</evidence>
<dbReference type="Pfam" id="PF06886">
    <property type="entry name" value="TPX2"/>
    <property type="match status" value="1"/>
</dbReference>
<evidence type="ECO:0000313" key="8">
    <source>
        <dbReference type="Proteomes" id="UP001221757"/>
    </source>
</evidence>
<name>A0AAD7D0X9_MYCRO</name>
<dbReference type="GO" id="GO:0005856">
    <property type="term" value="C:cytoskeleton"/>
    <property type="evidence" value="ECO:0007669"/>
    <property type="project" value="UniProtKB-SubCell"/>
</dbReference>
<feature type="region of interest" description="Disordered" evidence="5">
    <location>
        <begin position="1"/>
        <end position="26"/>
    </location>
</feature>
<dbReference type="AlphaFoldDB" id="A0AAD7D0X9"/>
<evidence type="ECO:0000313" key="7">
    <source>
        <dbReference type="EMBL" id="KAJ7671781.1"/>
    </source>
</evidence>
<evidence type="ECO:0000256" key="2">
    <source>
        <dbReference type="ARBA" id="ARBA00005885"/>
    </source>
</evidence>
<organism evidence="7 8">
    <name type="scientific">Mycena rosella</name>
    <name type="common">Pink bonnet</name>
    <name type="synonym">Agaricus rosellus</name>
    <dbReference type="NCBI Taxonomy" id="1033263"/>
    <lineage>
        <taxon>Eukaryota</taxon>
        <taxon>Fungi</taxon>
        <taxon>Dikarya</taxon>
        <taxon>Basidiomycota</taxon>
        <taxon>Agaricomycotina</taxon>
        <taxon>Agaricomycetes</taxon>
        <taxon>Agaricomycetidae</taxon>
        <taxon>Agaricales</taxon>
        <taxon>Marasmiineae</taxon>
        <taxon>Mycenaceae</taxon>
        <taxon>Mycena</taxon>
    </lineage>
</organism>
<evidence type="ECO:0000256" key="1">
    <source>
        <dbReference type="ARBA" id="ARBA00004245"/>
    </source>
</evidence>
<feature type="compositionally biased region" description="Basic and acidic residues" evidence="5">
    <location>
        <begin position="49"/>
        <end position="76"/>
    </location>
</feature>
<feature type="region of interest" description="Disordered" evidence="5">
    <location>
        <begin position="49"/>
        <end position="102"/>
    </location>
</feature>
<accession>A0AAD7D0X9</accession>
<evidence type="ECO:0000256" key="3">
    <source>
        <dbReference type="ARBA" id="ARBA00022490"/>
    </source>
</evidence>
<proteinExistence type="inferred from homology"/>
<feature type="compositionally biased region" description="Basic and acidic residues" evidence="5">
    <location>
        <begin position="84"/>
        <end position="102"/>
    </location>
</feature>
<reference evidence="7" key="1">
    <citation type="submission" date="2023-03" db="EMBL/GenBank/DDBJ databases">
        <title>Massive genome expansion in bonnet fungi (Mycena s.s.) driven by repeated elements and novel gene families across ecological guilds.</title>
        <authorList>
            <consortium name="Lawrence Berkeley National Laboratory"/>
            <person name="Harder C.B."/>
            <person name="Miyauchi S."/>
            <person name="Viragh M."/>
            <person name="Kuo A."/>
            <person name="Thoen E."/>
            <person name="Andreopoulos B."/>
            <person name="Lu D."/>
            <person name="Skrede I."/>
            <person name="Drula E."/>
            <person name="Henrissat B."/>
            <person name="Morin E."/>
            <person name="Kohler A."/>
            <person name="Barry K."/>
            <person name="LaButti K."/>
            <person name="Morin E."/>
            <person name="Salamov A."/>
            <person name="Lipzen A."/>
            <person name="Mereny Z."/>
            <person name="Hegedus B."/>
            <person name="Baldrian P."/>
            <person name="Stursova M."/>
            <person name="Weitz H."/>
            <person name="Taylor A."/>
            <person name="Grigoriev I.V."/>
            <person name="Nagy L.G."/>
            <person name="Martin F."/>
            <person name="Kauserud H."/>
        </authorList>
    </citation>
    <scope>NUCLEOTIDE SEQUENCE</scope>
    <source>
        <strain evidence="7">CBHHK067</strain>
    </source>
</reference>